<evidence type="ECO:0000256" key="1">
    <source>
        <dbReference type="ARBA" id="ARBA00004651"/>
    </source>
</evidence>
<dbReference type="EMBL" id="JBIRUQ010000003">
    <property type="protein sequence ID" value="MFI1462143.1"/>
    <property type="molecule type" value="Genomic_DNA"/>
</dbReference>
<dbReference type="EC" id="2.4.-.-" evidence="10"/>
<feature type="transmembrane region" description="Helical" evidence="8">
    <location>
        <begin position="312"/>
        <end position="332"/>
    </location>
</feature>
<dbReference type="InterPro" id="IPR038731">
    <property type="entry name" value="RgtA/B/C-like"/>
</dbReference>
<keyword evidence="7 8" id="KW-0472">Membrane</keyword>
<keyword evidence="5 8" id="KW-0812">Transmembrane</keyword>
<feature type="transmembrane region" description="Helical" evidence="8">
    <location>
        <begin position="182"/>
        <end position="200"/>
    </location>
</feature>
<evidence type="ECO:0000256" key="5">
    <source>
        <dbReference type="ARBA" id="ARBA00022692"/>
    </source>
</evidence>
<dbReference type="Proteomes" id="UP001611263">
    <property type="component" value="Unassembled WGS sequence"/>
</dbReference>
<feature type="transmembrane region" description="Helical" evidence="8">
    <location>
        <begin position="90"/>
        <end position="111"/>
    </location>
</feature>
<keyword evidence="6 8" id="KW-1133">Transmembrane helix</keyword>
<evidence type="ECO:0000256" key="7">
    <source>
        <dbReference type="ARBA" id="ARBA00023136"/>
    </source>
</evidence>
<keyword evidence="2" id="KW-1003">Cell membrane</keyword>
<dbReference type="PANTHER" id="PTHR33908:SF11">
    <property type="entry name" value="MEMBRANE PROTEIN"/>
    <property type="match status" value="1"/>
</dbReference>
<feature type="transmembrane region" description="Helical" evidence="8">
    <location>
        <begin position="289"/>
        <end position="306"/>
    </location>
</feature>
<reference evidence="10 11" key="1">
    <citation type="submission" date="2024-10" db="EMBL/GenBank/DDBJ databases">
        <title>The Natural Products Discovery Center: Release of the First 8490 Sequenced Strains for Exploring Actinobacteria Biosynthetic Diversity.</title>
        <authorList>
            <person name="Kalkreuter E."/>
            <person name="Kautsar S.A."/>
            <person name="Yang D."/>
            <person name="Bader C.D."/>
            <person name="Teijaro C.N."/>
            <person name="Fluegel L."/>
            <person name="Davis C.M."/>
            <person name="Simpson J.R."/>
            <person name="Lauterbach L."/>
            <person name="Steele A.D."/>
            <person name="Gui C."/>
            <person name="Meng S."/>
            <person name="Li G."/>
            <person name="Viehrig K."/>
            <person name="Ye F."/>
            <person name="Su P."/>
            <person name="Kiefer A.F."/>
            <person name="Nichols A."/>
            <person name="Cepeda A.J."/>
            <person name="Yan W."/>
            <person name="Fan B."/>
            <person name="Jiang Y."/>
            <person name="Adhikari A."/>
            <person name="Zheng C.-J."/>
            <person name="Schuster L."/>
            <person name="Cowan T.M."/>
            <person name="Smanski M.J."/>
            <person name="Chevrette M.G."/>
            <person name="De Carvalho L.P.S."/>
            <person name="Shen B."/>
        </authorList>
    </citation>
    <scope>NUCLEOTIDE SEQUENCE [LARGE SCALE GENOMIC DNA]</scope>
    <source>
        <strain evidence="10 11">NPDC020568</strain>
    </source>
</reference>
<keyword evidence="11" id="KW-1185">Reference proteome</keyword>
<evidence type="ECO:0000256" key="2">
    <source>
        <dbReference type="ARBA" id="ARBA00022475"/>
    </source>
</evidence>
<evidence type="ECO:0000313" key="10">
    <source>
        <dbReference type="EMBL" id="MFI1462143.1"/>
    </source>
</evidence>
<dbReference type="RefSeq" id="WP_051158369.1">
    <property type="nucleotide sequence ID" value="NZ_JBIRUQ010000003.1"/>
</dbReference>
<feature type="transmembrane region" description="Helical" evidence="8">
    <location>
        <begin position="339"/>
        <end position="363"/>
    </location>
</feature>
<feature type="transmembrane region" description="Helical" evidence="8">
    <location>
        <begin position="263"/>
        <end position="282"/>
    </location>
</feature>
<dbReference type="Pfam" id="PF13231">
    <property type="entry name" value="PMT_2"/>
    <property type="match status" value="1"/>
</dbReference>
<dbReference type="GeneID" id="93508970"/>
<dbReference type="InterPro" id="IPR050297">
    <property type="entry name" value="LipidA_mod_glycosyltrf_83"/>
</dbReference>
<keyword evidence="4 10" id="KW-0808">Transferase</keyword>
<evidence type="ECO:0000256" key="3">
    <source>
        <dbReference type="ARBA" id="ARBA00022676"/>
    </source>
</evidence>
<organism evidence="10 11">
    <name type="scientific">Nocardia carnea</name>
    <dbReference type="NCBI Taxonomy" id="37328"/>
    <lineage>
        <taxon>Bacteria</taxon>
        <taxon>Bacillati</taxon>
        <taxon>Actinomycetota</taxon>
        <taxon>Actinomycetes</taxon>
        <taxon>Mycobacteriales</taxon>
        <taxon>Nocardiaceae</taxon>
        <taxon>Nocardia</taxon>
    </lineage>
</organism>
<name>A0ABW7TPU0_9NOCA</name>
<sequence>MSSVRQVDPVPVVPSSRNTDVAPFAVIPVSLLAGAAGLLWLVRADRYPYFGDELYFLIAGRHLAAGYADQGPVVAVLARAADLVAPGSPVVLRTPAILAAVAAVVLTAALVRELGGGTYAQVLAALAYATCPFTLSQAAALSTFALEATCSALVVFLAVRWTRTRDNRLIAGAIAVAALDLQIKWLALVVLAGLAAGFALAGPRVLWRARVLWAAGAVAALSAVPGIVWQARHGWPQWAMGEVIRAEQNSATGGRIALLGHQLLQSGVLGTVLLTAAILGFLRHAGLRQYRFVAVTAVVALGFAVVTATRPYYTAALLPALFAAGAVALAAWSGRRGRGLAVGCGAVATTIAVAVVVVLPLGAVDRPSDSAAQVYARLRMHGTSGLPDLTATVTRAYRELPADVRDRTVIITDTYWQAAALEYFARAQLPPVYSPNRGYAYFGRPPDRTGSVLYVGSAAGRDTLCGHFRTAATVAQADERLGFPGISRFVTVAHCTGVLRPWPEIWARTTTLTLDMGVT</sequence>
<gene>
    <name evidence="10" type="ORF">ACH4WX_15630</name>
</gene>
<comment type="caution">
    <text evidence="10">The sequence shown here is derived from an EMBL/GenBank/DDBJ whole genome shotgun (WGS) entry which is preliminary data.</text>
</comment>
<comment type="subcellular location">
    <subcellularLocation>
        <location evidence="1">Cell membrane</location>
        <topology evidence="1">Multi-pass membrane protein</topology>
    </subcellularLocation>
</comment>
<feature type="transmembrane region" description="Helical" evidence="8">
    <location>
        <begin position="144"/>
        <end position="162"/>
    </location>
</feature>
<evidence type="ECO:0000259" key="9">
    <source>
        <dbReference type="Pfam" id="PF13231"/>
    </source>
</evidence>
<dbReference type="GO" id="GO:0016757">
    <property type="term" value="F:glycosyltransferase activity"/>
    <property type="evidence" value="ECO:0007669"/>
    <property type="project" value="UniProtKB-KW"/>
</dbReference>
<protein>
    <submittedName>
        <fullName evidence="10">Glycosyltransferase family 39 protein</fullName>
        <ecNumber evidence="10">2.4.-.-</ecNumber>
    </submittedName>
</protein>
<dbReference type="PANTHER" id="PTHR33908">
    <property type="entry name" value="MANNOSYLTRANSFERASE YKCB-RELATED"/>
    <property type="match status" value="1"/>
</dbReference>
<keyword evidence="3 10" id="KW-0328">Glycosyltransferase</keyword>
<evidence type="ECO:0000256" key="8">
    <source>
        <dbReference type="SAM" id="Phobius"/>
    </source>
</evidence>
<accession>A0ABW7TPU0</accession>
<feature type="domain" description="Glycosyltransferase RgtA/B/C/D-like" evidence="9">
    <location>
        <begin position="69"/>
        <end position="229"/>
    </location>
</feature>
<proteinExistence type="predicted"/>
<evidence type="ECO:0000313" key="11">
    <source>
        <dbReference type="Proteomes" id="UP001611263"/>
    </source>
</evidence>
<evidence type="ECO:0000256" key="6">
    <source>
        <dbReference type="ARBA" id="ARBA00022989"/>
    </source>
</evidence>
<feature type="transmembrane region" description="Helical" evidence="8">
    <location>
        <begin position="21"/>
        <end position="42"/>
    </location>
</feature>
<evidence type="ECO:0000256" key="4">
    <source>
        <dbReference type="ARBA" id="ARBA00022679"/>
    </source>
</evidence>